<comment type="caution">
    <text evidence="3">The sequence shown here is derived from an EMBL/GenBank/DDBJ whole genome shotgun (WGS) entry which is preliminary data.</text>
</comment>
<evidence type="ECO:0000256" key="1">
    <source>
        <dbReference type="ARBA" id="ARBA00006739"/>
    </source>
</evidence>
<dbReference type="AlphaFoldDB" id="A0A7X3K0P5"/>
<evidence type="ECO:0000313" key="3">
    <source>
        <dbReference type="EMBL" id="MVP01464.1"/>
    </source>
</evidence>
<dbReference type="Pfam" id="PF00535">
    <property type="entry name" value="Glycos_transf_2"/>
    <property type="match status" value="1"/>
</dbReference>
<dbReference type="Gene3D" id="3.90.550.10">
    <property type="entry name" value="Spore Coat Polysaccharide Biosynthesis Protein SpsA, Chain A"/>
    <property type="match status" value="1"/>
</dbReference>
<feature type="domain" description="Glycosyltransferase 2-like" evidence="2">
    <location>
        <begin position="11"/>
        <end position="177"/>
    </location>
</feature>
<name>A0A7X3K0P5_9BACL</name>
<dbReference type="InterPro" id="IPR029044">
    <property type="entry name" value="Nucleotide-diphossugar_trans"/>
</dbReference>
<comment type="similarity">
    <text evidence="1">Belongs to the glycosyltransferase 2 family.</text>
</comment>
<dbReference type="PANTHER" id="PTHR22916:SF3">
    <property type="entry name" value="UDP-GLCNAC:BETAGAL BETA-1,3-N-ACETYLGLUCOSAMINYLTRANSFERASE-LIKE PROTEIN 1"/>
    <property type="match status" value="1"/>
</dbReference>
<dbReference type="GO" id="GO:0016758">
    <property type="term" value="F:hexosyltransferase activity"/>
    <property type="evidence" value="ECO:0007669"/>
    <property type="project" value="UniProtKB-ARBA"/>
</dbReference>
<keyword evidence="4" id="KW-1185">Reference proteome</keyword>
<evidence type="ECO:0000259" key="2">
    <source>
        <dbReference type="Pfam" id="PF00535"/>
    </source>
</evidence>
<dbReference type="InterPro" id="IPR001173">
    <property type="entry name" value="Glyco_trans_2-like"/>
</dbReference>
<dbReference type="CDD" id="cd04196">
    <property type="entry name" value="GT_2_like_d"/>
    <property type="match status" value="1"/>
</dbReference>
<proteinExistence type="inferred from homology"/>
<reference evidence="3 4" key="1">
    <citation type="journal article" date="2019" name="Microorganisms">
        <title>Paenibacillus lutrae sp. nov., A Chitinolytic Species Isolated from A River Otter in Castril Natural Park, Granada, Spain.</title>
        <authorList>
            <person name="Rodriguez M."/>
            <person name="Reina J.C."/>
            <person name="Bejar V."/>
            <person name="Llamas I."/>
        </authorList>
    </citation>
    <scope>NUCLEOTIDE SEQUENCE [LARGE SCALE GENOMIC DNA]</scope>
    <source>
        <strain evidence="3 4">N10</strain>
    </source>
</reference>
<keyword evidence="3" id="KW-0808">Transferase</keyword>
<accession>A0A7X3K0P5</accession>
<protein>
    <submittedName>
        <fullName evidence="3">Glycosyltransferase</fullName>
    </submittedName>
</protein>
<dbReference type="SUPFAM" id="SSF53448">
    <property type="entry name" value="Nucleotide-diphospho-sugar transferases"/>
    <property type="match status" value="1"/>
</dbReference>
<evidence type="ECO:0000313" key="4">
    <source>
        <dbReference type="Proteomes" id="UP000490800"/>
    </source>
</evidence>
<dbReference type="Proteomes" id="UP000490800">
    <property type="component" value="Unassembled WGS sequence"/>
</dbReference>
<sequence length="312" mass="35808">MPVVHTDKVVVLLSTYNGEKFLEAQLDSILKQTYSNLIVVIRDDGSTDATVSILEAYQQYDQIILMSDTRNNLGPKMSFGELLRLGLLDTTAEYFMFADQDDIWLPDKIERTLRVMKREEAGGASLPILIHSDLRVIGIQGEEIHPSFWAYQNLRPSRDSFPRLLMQNVITGCTVMLNRKLAELCLPVHPDAIMHDWWIGLVASAFGKIGYVHEPTILYRQHQQNSVGAKRFNSRYILNKIFEPVSIEKNIKQASAFRAKFIHTLSGRSRLTLDQYIALEHASYMKRRLLIVKNGFYKIGLIRNLGLLINWR</sequence>
<dbReference type="PANTHER" id="PTHR22916">
    <property type="entry name" value="GLYCOSYLTRANSFERASE"/>
    <property type="match status" value="1"/>
</dbReference>
<dbReference type="EMBL" id="RHLK01000012">
    <property type="protein sequence ID" value="MVP01464.1"/>
    <property type="molecule type" value="Genomic_DNA"/>
</dbReference>
<gene>
    <name evidence="3" type="ORF">EDM21_18360</name>
</gene>
<organism evidence="3 4">
    <name type="scientific">Paenibacillus lutrae</name>
    <dbReference type="NCBI Taxonomy" id="2078573"/>
    <lineage>
        <taxon>Bacteria</taxon>
        <taxon>Bacillati</taxon>
        <taxon>Bacillota</taxon>
        <taxon>Bacilli</taxon>
        <taxon>Bacillales</taxon>
        <taxon>Paenibacillaceae</taxon>
        <taxon>Paenibacillus</taxon>
    </lineage>
</organism>